<evidence type="ECO:0000256" key="7">
    <source>
        <dbReference type="ARBA" id="ARBA00022884"/>
    </source>
</evidence>
<gene>
    <name evidence="13" type="ORF">H4R34_000458</name>
</gene>
<comment type="catalytic activity">
    <reaction evidence="9">
        <text>adenosine(1779)/adenosine(1780) in 18S rRNA + 4 S-adenosyl-L-methionine = N(6)-dimethyladenosine(1779)/N(6)-dimethyladenosine(1780) in 18S rRNA + 4 S-adenosyl-L-homocysteine + 4 H(+)</text>
        <dbReference type="Rhea" id="RHEA:42780"/>
        <dbReference type="Rhea" id="RHEA-COMP:10234"/>
        <dbReference type="Rhea" id="RHEA-COMP:10236"/>
        <dbReference type="ChEBI" id="CHEBI:15378"/>
        <dbReference type="ChEBI" id="CHEBI:57856"/>
        <dbReference type="ChEBI" id="CHEBI:59789"/>
        <dbReference type="ChEBI" id="CHEBI:74411"/>
        <dbReference type="ChEBI" id="CHEBI:74493"/>
        <dbReference type="EC" id="2.1.1.183"/>
    </reaction>
</comment>
<evidence type="ECO:0000256" key="4">
    <source>
        <dbReference type="ARBA" id="ARBA00022603"/>
    </source>
</evidence>
<protein>
    <recommendedName>
        <fullName evidence="11">rRNA adenine N(6)-methyltransferase</fullName>
        <ecNumber evidence="11">2.1.1.-</ecNumber>
    </recommendedName>
</protein>
<dbReference type="NCBIfam" id="TIGR00755">
    <property type="entry name" value="ksgA"/>
    <property type="match status" value="1"/>
</dbReference>
<dbReference type="SMART" id="SM00650">
    <property type="entry name" value="rADc"/>
    <property type="match status" value="1"/>
</dbReference>
<evidence type="ECO:0000256" key="6">
    <source>
        <dbReference type="ARBA" id="ARBA00022691"/>
    </source>
</evidence>
<feature type="binding site" evidence="10">
    <location>
        <position position="30"/>
    </location>
    <ligand>
        <name>S-adenosyl-L-methionine</name>
        <dbReference type="ChEBI" id="CHEBI:59789"/>
    </ligand>
</feature>
<dbReference type="PROSITE" id="PS51689">
    <property type="entry name" value="SAM_RNA_A_N6_MT"/>
    <property type="match status" value="1"/>
</dbReference>
<evidence type="ECO:0000259" key="12">
    <source>
        <dbReference type="SMART" id="SM00650"/>
    </source>
</evidence>
<evidence type="ECO:0000256" key="11">
    <source>
        <dbReference type="RuleBase" id="RU362106"/>
    </source>
</evidence>
<evidence type="ECO:0000313" key="13">
    <source>
        <dbReference type="EMBL" id="KAJ1984770.1"/>
    </source>
</evidence>
<comment type="subcellular location">
    <subcellularLocation>
        <location evidence="2">Mitochondrion</location>
    </subcellularLocation>
</comment>
<sequence>MKPLPRLPTVRDLIKLYGLGAKSQLGQNFILDKNVTDKIVRCADISDPDSAVLEVGPGPGLLTRSLLETGVRAVIAVEKDARFLPSLNQLADATDSRLKIINEDVLKLDYAQVLEALNTHTVPGSPVQTLHIMGNLPFNIATPLLLQWLHALSTSSGIFGHMNTSFTLMFQKELAERLVAPPGTGNRGRLSITVQSLCHAKMAYQLPSTSFVPRPKVDAGVVHLTPRPTSLLQVPLSSLEYVMRFFFSYRRKTLGRIIKNLDAQYLPWLDACDLDPQLRPQDLTNEQANQLAKVVIESKVAL</sequence>
<keyword evidence="3 11" id="KW-0698">rRNA processing</keyword>
<feature type="binding site" evidence="10">
    <location>
        <position position="135"/>
    </location>
    <ligand>
        <name>S-adenosyl-L-methionine</name>
        <dbReference type="ChEBI" id="CHEBI:59789"/>
    </ligand>
</feature>
<dbReference type="InterPro" id="IPR029063">
    <property type="entry name" value="SAM-dependent_MTases_sf"/>
</dbReference>
<feature type="binding site" evidence="10">
    <location>
        <position position="78"/>
    </location>
    <ligand>
        <name>S-adenosyl-L-methionine</name>
        <dbReference type="ChEBI" id="CHEBI:59789"/>
    </ligand>
</feature>
<comment type="caution">
    <text evidence="13">The sequence shown here is derived from an EMBL/GenBank/DDBJ whole genome shotgun (WGS) entry which is preliminary data.</text>
</comment>
<feature type="binding site" evidence="10">
    <location>
        <position position="28"/>
    </location>
    <ligand>
        <name>S-adenosyl-L-methionine</name>
        <dbReference type="ChEBI" id="CHEBI:59789"/>
    </ligand>
</feature>
<accession>A0A9W8BBR8</accession>
<evidence type="ECO:0000313" key="14">
    <source>
        <dbReference type="Proteomes" id="UP001151582"/>
    </source>
</evidence>
<dbReference type="PANTHER" id="PTHR11727">
    <property type="entry name" value="DIMETHYLADENOSINE TRANSFERASE"/>
    <property type="match status" value="1"/>
</dbReference>
<dbReference type="GO" id="GO:0006391">
    <property type="term" value="P:transcription initiation at mitochondrial promoter"/>
    <property type="evidence" value="ECO:0007669"/>
    <property type="project" value="TreeGrafter"/>
</dbReference>
<dbReference type="OrthoDB" id="16079at2759"/>
<comment type="similarity">
    <text evidence="10 11">Belongs to the class I-like SAM-binding methyltransferase superfamily. rRNA adenine N(6)-methyltransferase family.</text>
</comment>
<dbReference type="InterPro" id="IPR020596">
    <property type="entry name" value="rRNA_Ade_Mease_Trfase_CS"/>
</dbReference>
<dbReference type="GO" id="GO:0034246">
    <property type="term" value="F:mitochondrial transcription factor activity"/>
    <property type="evidence" value="ECO:0007669"/>
    <property type="project" value="TreeGrafter"/>
</dbReference>
<name>A0A9W8BBR8_9FUNG</name>
<keyword evidence="7 10" id="KW-0694">RNA-binding</keyword>
<dbReference type="EC" id="2.1.1.-" evidence="11"/>
<dbReference type="GO" id="GO:0003723">
    <property type="term" value="F:RNA binding"/>
    <property type="evidence" value="ECO:0007669"/>
    <property type="project" value="UniProtKB-UniRule"/>
</dbReference>
<feature type="binding site" evidence="10">
    <location>
        <position position="56"/>
    </location>
    <ligand>
        <name>S-adenosyl-L-methionine</name>
        <dbReference type="ChEBI" id="CHEBI:59789"/>
    </ligand>
</feature>
<evidence type="ECO:0000256" key="9">
    <source>
        <dbReference type="ARBA" id="ARBA00049478"/>
    </source>
</evidence>
<comment type="function">
    <text evidence="1">Specifically dimethylates two adjacent adenosines in the loop of a conserved hairpin near the 3'-end of 18S rRNA in the 40S particle.</text>
</comment>
<dbReference type="Gene3D" id="1.10.8.100">
    <property type="entry name" value="Ribosomal RNA adenine dimethylase-like, domain 2"/>
    <property type="match status" value="1"/>
</dbReference>
<keyword evidence="14" id="KW-1185">Reference proteome</keyword>
<dbReference type="Proteomes" id="UP001151582">
    <property type="component" value="Unassembled WGS sequence"/>
</dbReference>
<evidence type="ECO:0000256" key="5">
    <source>
        <dbReference type="ARBA" id="ARBA00022679"/>
    </source>
</evidence>
<dbReference type="GO" id="GO:0052909">
    <property type="term" value="F:18S rRNA (adenine(1779)-N(6)/adenine(1780)-N(6))-dimethyltransferase activity"/>
    <property type="evidence" value="ECO:0007669"/>
    <property type="project" value="UniProtKB-EC"/>
</dbReference>
<organism evidence="13 14">
    <name type="scientific">Dimargaris verticillata</name>
    <dbReference type="NCBI Taxonomy" id="2761393"/>
    <lineage>
        <taxon>Eukaryota</taxon>
        <taxon>Fungi</taxon>
        <taxon>Fungi incertae sedis</taxon>
        <taxon>Zoopagomycota</taxon>
        <taxon>Kickxellomycotina</taxon>
        <taxon>Dimargaritomycetes</taxon>
        <taxon>Dimargaritales</taxon>
        <taxon>Dimargaritaceae</taxon>
        <taxon>Dimargaris</taxon>
    </lineage>
</organism>
<feature type="binding site" evidence="10">
    <location>
        <position position="104"/>
    </location>
    <ligand>
        <name>S-adenosyl-L-methionine</name>
        <dbReference type="ChEBI" id="CHEBI:59789"/>
    </ligand>
</feature>
<dbReference type="Gene3D" id="3.40.50.150">
    <property type="entry name" value="Vaccinia Virus protein VP39"/>
    <property type="match status" value="1"/>
</dbReference>
<dbReference type="AlphaFoldDB" id="A0A9W8BBR8"/>
<dbReference type="EMBL" id="JANBQB010000011">
    <property type="protein sequence ID" value="KAJ1984770.1"/>
    <property type="molecule type" value="Genomic_DNA"/>
</dbReference>
<keyword evidence="5 10" id="KW-0808">Transferase</keyword>
<evidence type="ECO:0000256" key="1">
    <source>
        <dbReference type="ARBA" id="ARBA00002977"/>
    </source>
</evidence>
<proteinExistence type="inferred from homology"/>
<keyword evidence="6 10" id="KW-0949">S-adenosyl-L-methionine</keyword>
<dbReference type="Pfam" id="PF00398">
    <property type="entry name" value="RrnaAD"/>
    <property type="match status" value="1"/>
</dbReference>
<evidence type="ECO:0000256" key="3">
    <source>
        <dbReference type="ARBA" id="ARBA00022552"/>
    </source>
</evidence>
<dbReference type="SUPFAM" id="SSF53335">
    <property type="entry name" value="S-adenosyl-L-methionine-dependent methyltransferases"/>
    <property type="match status" value="1"/>
</dbReference>
<comment type="function">
    <text evidence="8">Mitochondrial transcription factor that confers selective promoter recognition on the core subunit of the yeast mitochondrial RNA polymerase. Interacts with DNA in a non-specific manner.</text>
</comment>
<dbReference type="InterPro" id="IPR011530">
    <property type="entry name" value="rRNA_adenine_dimethylase"/>
</dbReference>
<evidence type="ECO:0000256" key="2">
    <source>
        <dbReference type="ARBA" id="ARBA00004173"/>
    </source>
</evidence>
<feature type="domain" description="Ribosomal RNA adenine methylase transferase N-terminal" evidence="12">
    <location>
        <begin position="35"/>
        <end position="228"/>
    </location>
</feature>
<dbReference type="CDD" id="cd02440">
    <property type="entry name" value="AdoMet_MTases"/>
    <property type="match status" value="1"/>
</dbReference>
<keyword evidence="4 10" id="KW-0489">Methyltransferase</keyword>
<reference evidence="13" key="1">
    <citation type="submission" date="2022-07" db="EMBL/GenBank/DDBJ databases">
        <title>Phylogenomic reconstructions and comparative analyses of Kickxellomycotina fungi.</title>
        <authorList>
            <person name="Reynolds N.K."/>
            <person name="Stajich J.E."/>
            <person name="Barry K."/>
            <person name="Grigoriev I.V."/>
            <person name="Crous P."/>
            <person name="Smith M.E."/>
        </authorList>
    </citation>
    <scope>NUCLEOTIDE SEQUENCE</scope>
    <source>
        <strain evidence="13">RSA 567</strain>
    </source>
</reference>
<evidence type="ECO:0000256" key="10">
    <source>
        <dbReference type="PROSITE-ProRule" id="PRU01026"/>
    </source>
</evidence>
<dbReference type="InterPro" id="IPR020598">
    <property type="entry name" value="rRNA_Ade_methylase_Trfase_N"/>
</dbReference>
<dbReference type="GO" id="GO:0005759">
    <property type="term" value="C:mitochondrial matrix"/>
    <property type="evidence" value="ECO:0007669"/>
    <property type="project" value="TreeGrafter"/>
</dbReference>
<dbReference type="PROSITE" id="PS01131">
    <property type="entry name" value="RRNA_A_DIMETH"/>
    <property type="match status" value="1"/>
</dbReference>
<dbReference type="InterPro" id="IPR001737">
    <property type="entry name" value="KsgA/Erm"/>
</dbReference>
<dbReference type="PANTHER" id="PTHR11727:SF17">
    <property type="entry name" value="DIMETHYLADENOSINE TRANSFERASE 1, MITOCHONDRIAL"/>
    <property type="match status" value="1"/>
</dbReference>
<evidence type="ECO:0000256" key="8">
    <source>
        <dbReference type="ARBA" id="ARBA00024915"/>
    </source>
</evidence>
<dbReference type="InterPro" id="IPR023165">
    <property type="entry name" value="rRNA_Ade_diMease-like_C"/>
</dbReference>